<protein>
    <submittedName>
        <fullName evidence="2">Uncharacterized protein</fullName>
    </submittedName>
</protein>
<sequence length="138" mass="15832">MNTKMPTLLNVIRSLLGVQMIYMGIATGFVIYDMLRHSSDYAAFPLSDQVAYFTSAGVRILLILGPPILTMIFIAKRKYKLTLTFMSLTFLFTAGLLQNFLVVLHLFMLLVLLLHKPSKMYLKQEAHVRQYSKRDLQV</sequence>
<proteinExistence type="predicted"/>
<organism evidence="2 3">
    <name type="scientific">Paenibacillus illinoisensis</name>
    <dbReference type="NCBI Taxonomy" id="59845"/>
    <lineage>
        <taxon>Bacteria</taxon>
        <taxon>Bacillati</taxon>
        <taxon>Bacillota</taxon>
        <taxon>Bacilli</taxon>
        <taxon>Bacillales</taxon>
        <taxon>Paenibacillaceae</taxon>
        <taxon>Paenibacillus</taxon>
    </lineage>
</organism>
<dbReference type="OrthoDB" id="2663480at2"/>
<name>A0A2W0CC12_9BACL</name>
<keyword evidence="1" id="KW-0472">Membrane</keyword>
<keyword evidence="1" id="KW-1133">Transmembrane helix</keyword>
<gene>
    <name evidence="2" type="ORF">PIL02S_01479</name>
</gene>
<keyword evidence="1" id="KW-0812">Transmembrane</keyword>
<evidence type="ECO:0000313" key="3">
    <source>
        <dbReference type="Proteomes" id="UP000247459"/>
    </source>
</evidence>
<feature type="transmembrane region" description="Helical" evidence="1">
    <location>
        <begin position="87"/>
        <end position="114"/>
    </location>
</feature>
<evidence type="ECO:0000256" key="1">
    <source>
        <dbReference type="SAM" id="Phobius"/>
    </source>
</evidence>
<evidence type="ECO:0000313" key="2">
    <source>
        <dbReference type="EMBL" id="PYY30196.1"/>
    </source>
</evidence>
<dbReference type="AlphaFoldDB" id="A0A2W0CC12"/>
<dbReference type="RefSeq" id="WP_095359671.1">
    <property type="nucleotide sequence ID" value="NZ_JAXBDC010000003.1"/>
</dbReference>
<feature type="transmembrane region" description="Helical" evidence="1">
    <location>
        <begin position="12"/>
        <end position="32"/>
    </location>
</feature>
<comment type="caution">
    <text evidence="2">The sequence shown here is derived from an EMBL/GenBank/DDBJ whole genome shotgun (WGS) entry which is preliminary data.</text>
</comment>
<dbReference type="Proteomes" id="UP000247459">
    <property type="component" value="Unassembled WGS sequence"/>
</dbReference>
<feature type="transmembrane region" description="Helical" evidence="1">
    <location>
        <begin position="52"/>
        <end position="75"/>
    </location>
</feature>
<accession>A0A2W0CC12</accession>
<dbReference type="EMBL" id="PRLG01000011">
    <property type="protein sequence ID" value="PYY30196.1"/>
    <property type="molecule type" value="Genomic_DNA"/>
</dbReference>
<reference evidence="2 3" key="1">
    <citation type="submission" date="2018-01" db="EMBL/GenBank/DDBJ databases">
        <title>Genome sequence of the PGP bacterium Paenibacillus illinoisensis E3.</title>
        <authorList>
            <person name="Rolli E."/>
            <person name="Marasco R."/>
            <person name="Bessem C."/>
            <person name="Michoud G."/>
            <person name="Gaiarsa S."/>
            <person name="Borin S."/>
            <person name="Daffonchio D."/>
        </authorList>
    </citation>
    <scope>NUCLEOTIDE SEQUENCE [LARGE SCALE GENOMIC DNA]</scope>
    <source>
        <strain evidence="2 3">E3</strain>
    </source>
</reference>